<evidence type="ECO:0000313" key="2">
    <source>
        <dbReference type="EMBL" id="KAK5968802.1"/>
    </source>
</evidence>
<sequence length="203" mass="23737">HSLLKTLQSHCTKQKESGKGSKESWKDTLREVFHAVPPVSCEDYSRFLQIMCEFTPLDTLYDACSQKLYNWESIKSRLEEEGIVGFYSGGREEHDYLFRRTQKICHRVHRLLFRRLKLPYTLKERMHILSLAYDYQCEFASCCDTDNNEDGGDSDLPRRYRFKVSLRHTSLYSAFLKESPTEKSRFSNSKSTTCCGSFGCLFT</sequence>
<name>A0AAN8F7H4_TRICO</name>
<feature type="compositionally biased region" description="Basic and acidic residues" evidence="1">
    <location>
        <begin position="13"/>
        <end position="23"/>
    </location>
</feature>
<reference evidence="2 3" key="1">
    <citation type="submission" date="2019-10" db="EMBL/GenBank/DDBJ databases">
        <title>Assembly and Annotation for the nematode Trichostrongylus colubriformis.</title>
        <authorList>
            <person name="Martin J."/>
        </authorList>
    </citation>
    <scope>NUCLEOTIDE SEQUENCE [LARGE SCALE GENOMIC DNA]</scope>
    <source>
        <strain evidence="2">G859</strain>
        <tissue evidence="2">Whole worm</tissue>
    </source>
</reference>
<accession>A0AAN8F7H4</accession>
<gene>
    <name evidence="2" type="ORF">GCK32_017523</name>
</gene>
<dbReference type="AlphaFoldDB" id="A0AAN8F7H4"/>
<comment type="caution">
    <text evidence="2">The sequence shown here is derived from an EMBL/GenBank/DDBJ whole genome shotgun (WGS) entry which is preliminary data.</text>
</comment>
<keyword evidence="3" id="KW-1185">Reference proteome</keyword>
<feature type="compositionally biased region" description="Polar residues" evidence="1">
    <location>
        <begin position="1"/>
        <end position="11"/>
    </location>
</feature>
<feature type="non-terminal residue" evidence="2">
    <location>
        <position position="1"/>
    </location>
</feature>
<organism evidence="2 3">
    <name type="scientific">Trichostrongylus colubriformis</name>
    <name type="common">Black scour worm</name>
    <dbReference type="NCBI Taxonomy" id="6319"/>
    <lineage>
        <taxon>Eukaryota</taxon>
        <taxon>Metazoa</taxon>
        <taxon>Ecdysozoa</taxon>
        <taxon>Nematoda</taxon>
        <taxon>Chromadorea</taxon>
        <taxon>Rhabditida</taxon>
        <taxon>Rhabditina</taxon>
        <taxon>Rhabditomorpha</taxon>
        <taxon>Strongyloidea</taxon>
        <taxon>Trichostrongylidae</taxon>
        <taxon>Trichostrongylus</taxon>
    </lineage>
</organism>
<dbReference type="EMBL" id="WIXE01020988">
    <property type="protein sequence ID" value="KAK5968802.1"/>
    <property type="molecule type" value="Genomic_DNA"/>
</dbReference>
<proteinExistence type="predicted"/>
<protein>
    <submittedName>
        <fullName evidence="2">Uncharacterized protein</fullName>
    </submittedName>
</protein>
<feature type="region of interest" description="Disordered" evidence="1">
    <location>
        <begin position="1"/>
        <end position="23"/>
    </location>
</feature>
<evidence type="ECO:0000313" key="3">
    <source>
        <dbReference type="Proteomes" id="UP001331761"/>
    </source>
</evidence>
<dbReference type="Proteomes" id="UP001331761">
    <property type="component" value="Unassembled WGS sequence"/>
</dbReference>
<evidence type="ECO:0000256" key="1">
    <source>
        <dbReference type="SAM" id="MobiDB-lite"/>
    </source>
</evidence>